<evidence type="ECO:0000259" key="1">
    <source>
        <dbReference type="Pfam" id="PF00814"/>
    </source>
</evidence>
<dbReference type="NCBIfam" id="TIGR03725">
    <property type="entry name" value="T6A_YeaZ"/>
    <property type="match status" value="1"/>
</dbReference>
<dbReference type="SUPFAM" id="SSF53067">
    <property type="entry name" value="Actin-like ATPase domain"/>
    <property type="match status" value="2"/>
</dbReference>
<name>A0A1R1ECI7_9BACL</name>
<feature type="domain" description="Gcp-like" evidence="1">
    <location>
        <begin position="41"/>
        <end position="150"/>
    </location>
</feature>
<dbReference type="GO" id="GO:0005829">
    <property type="term" value="C:cytosol"/>
    <property type="evidence" value="ECO:0007669"/>
    <property type="project" value="TreeGrafter"/>
</dbReference>
<evidence type="ECO:0000313" key="2">
    <source>
        <dbReference type="EMBL" id="OMF49536.1"/>
    </source>
</evidence>
<dbReference type="EMBL" id="MRTP01000013">
    <property type="protein sequence ID" value="OMF49536.1"/>
    <property type="molecule type" value="Genomic_DNA"/>
</dbReference>
<reference evidence="2 3" key="1">
    <citation type="submission" date="2016-11" db="EMBL/GenBank/DDBJ databases">
        <title>Paenibacillus species isolates.</title>
        <authorList>
            <person name="Beno S.M."/>
        </authorList>
    </citation>
    <scope>NUCLEOTIDE SEQUENCE [LARGE SCALE GENOMIC DNA]</scope>
    <source>
        <strain evidence="2 3">FSL R5-0378</strain>
    </source>
</reference>
<keyword evidence="3" id="KW-1185">Reference proteome</keyword>
<organism evidence="2 3">
    <name type="scientific">Paenibacillus rhizosphaerae</name>
    <dbReference type="NCBI Taxonomy" id="297318"/>
    <lineage>
        <taxon>Bacteria</taxon>
        <taxon>Bacillati</taxon>
        <taxon>Bacillota</taxon>
        <taxon>Bacilli</taxon>
        <taxon>Bacillales</taxon>
        <taxon>Paenibacillaceae</taxon>
        <taxon>Paenibacillus</taxon>
    </lineage>
</organism>
<proteinExistence type="predicted"/>
<dbReference type="PANTHER" id="PTHR11735">
    <property type="entry name" value="TRNA N6-ADENOSINE THREONYLCARBAMOYLTRANSFERASE"/>
    <property type="match status" value="1"/>
</dbReference>
<dbReference type="Proteomes" id="UP000187172">
    <property type="component" value="Unassembled WGS sequence"/>
</dbReference>
<accession>A0A1R1ECI7</accession>
<dbReference type="Gene3D" id="3.30.420.40">
    <property type="match status" value="2"/>
</dbReference>
<keyword evidence="2" id="KW-0808">Transferase</keyword>
<dbReference type="InterPro" id="IPR043129">
    <property type="entry name" value="ATPase_NBD"/>
</dbReference>
<dbReference type="STRING" id="297318.BK138_29030"/>
<dbReference type="CDD" id="cd24032">
    <property type="entry name" value="ASKHA_NBD_TsaB"/>
    <property type="match status" value="1"/>
</dbReference>
<dbReference type="InterPro" id="IPR000905">
    <property type="entry name" value="Gcp-like_dom"/>
</dbReference>
<dbReference type="RefSeq" id="WP_076174945.1">
    <property type="nucleotide sequence ID" value="NZ_MRTP01000013.1"/>
</dbReference>
<dbReference type="GO" id="GO:0002949">
    <property type="term" value="P:tRNA threonylcarbamoyladenosine modification"/>
    <property type="evidence" value="ECO:0007669"/>
    <property type="project" value="InterPro"/>
</dbReference>
<evidence type="ECO:0000313" key="3">
    <source>
        <dbReference type="Proteomes" id="UP000187172"/>
    </source>
</evidence>
<dbReference type="PANTHER" id="PTHR11735:SF11">
    <property type="entry name" value="TRNA THREONYLCARBAMOYLADENOSINE BIOSYNTHESIS PROTEIN TSAB"/>
    <property type="match status" value="1"/>
</dbReference>
<dbReference type="InterPro" id="IPR022496">
    <property type="entry name" value="T6A_TsaB"/>
</dbReference>
<protein>
    <submittedName>
        <fullName evidence="2">tRNA (Adenosine(37)-N6)-threonylcarbamoyltransferase complex dimerization subunit type 1 TsaB</fullName>
    </submittedName>
</protein>
<dbReference type="AlphaFoldDB" id="A0A1R1ECI7"/>
<comment type="caution">
    <text evidence="2">The sequence shown here is derived from an EMBL/GenBank/DDBJ whole genome shotgun (WGS) entry which is preliminary data.</text>
</comment>
<dbReference type="GO" id="GO:0016740">
    <property type="term" value="F:transferase activity"/>
    <property type="evidence" value="ECO:0007669"/>
    <property type="project" value="UniProtKB-KW"/>
</dbReference>
<sequence>MNNENSQPLRRFLALDTSTACLALAVMENDRVLHTIEASGERNHSVHLLPLIQKGLREAGVEASQVDGVAVGVGPGSYTGTRIAVTAAKTLAWAWNVPVAGISSLHALAWSGLMAGPDSRAPGGTSWVIPLVDARRGQAYTALFAAGQAGIPQRKKDDAIRLMQPWVEELEQLLLSMPEEEWPAAVHFVGEIGNHQESAQRLHSMLGDRLHLTSCDMKGEPVGKLGADRLLRGERDELHALVPNYTQLAEAEKLLRKP</sequence>
<dbReference type="Pfam" id="PF00814">
    <property type="entry name" value="TsaD"/>
    <property type="match status" value="1"/>
</dbReference>
<gene>
    <name evidence="2" type="ORF">BK138_29030</name>
</gene>